<feature type="domain" description="C2H2-type" evidence="7">
    <location>
        <begin position="162"/>
        <end position="189"/>
    </location>
</feature>
<feature type="compositionally biased region" description="Basic and acidic residues" evidence="6">
    <location>
        <begin position="89"/>
        <end position="100"/>
    </location>
</feature>
<dbReference type="InterPro" id="IPR036236">
    <property type="entry name" value="Znf_C2H2_sf"/>
</dbReference>
<dbReference type="FunFam" id="3.30.160.60:FF:002343">
    <property type="entry name" value="Zinc finger protein 33A"/>
    <property type="match status" value="2"/>
</dbReference>
<feature type="compositionally biased region" description="Basic and acidic residues" evidence="6">
    <location>
        <begin position="47"/>
        <end position="62"/>
    </location>
</feature>
<accession>A0AAV6Z8T8</accession>
<sequence length="235" mass="26374">MSERIINLTLKDVMMEDHQPLTSAGRSSKRTSPERCPSPLLLPQDCSEEKYVPQDHQGEDVKNIPAPETYVRDDERCKEEIPTGNCPDDCTKSSVEHMISESEAEEPYMTEDTSEEQDNIPDESSDLHRTNPSPDPIKLVPSTESSGTAKNIIISHTEELLFICSECGKSYTGKINLLRHQRIRTGEKTYSCSECGKKNQFQKSYLARHQSIHTGEKPYSCSGQTAIVSFGCFPL</sequence>
<keyword evidence="9" id="KW-1185">Reference proteome</keyword>
<feature type="compositionally biased region" description="Acidic residues" evidence="6">
    <location>
        <begin position="102"/>
        <end position="124"/>
    </location>
</feature>
<keyword evidence="4" id="KW-0862">Zinc</keyword>
<evidence type="ECO:0000259" key="7">
    <source>
        <dbReference type="PROSITE" id="PS50157"/>
    </source>
</evidence>
<keyword evidence="2" id="KW-0677">Repeat</keyword>
<dbReference type="InterPro" id="IPR013087">
    <property type="entry name" value="Znf_C2H2_type"/>
</dbReference>
<evidence type="ECO:0000256" key="3">
    <source>
        <dbReference type="ARBA" id="ARBA00022771"/>
    </source>
</evidence>
<feature type="region of interest" description="Disordered" evidence="6">
    <location>
        <begin position="15"/>
        <end position="146"/>
    </location>
</feature>
<evidence type="ECO:0000256" key="1">
    <source>
        <dbReference type="ARBA" id="ARBA00022723"/>
    </source>
</evidence>
<evidence type="ECO:0000256" key="5">
    <source>
        <dbReference type="PROSITE-ProRule" id="PRU00042"/>
    </source>
</evidence>
<gene>
    <name evidence="8" type="ORF">GDO81_026900</name>
</gene>
<dbReference type="PANTHER" id="PTHR23235:SF178">
    <property type="entry name" value="C2H2-TYPE DOMAIN-CONTAINING PROTEIN-RELATED"/>
    <property type="match status" value="1"/>
</dbReference>
<evidence type="ECO:0000313" key="8">
    <source>
        <dbReference type="EMBL" id="KAG8542353.1"/>
    </source>
</evidence>
<feature type="domain" description="C2H2-type" evidence="7">
    <location>
        <begin position="190"/>
        <end position="218"/>
    </location>
</feature>
<dbReference type="PROSITE" id="PS50157">
    <property type="entry name" value="ZINC_FINGER_C2H2_2"/>
    <property type="match status" value="2"/>
</dbReference>
<proteinExistence type="predicted"/>
<feature type="compositionally biased region" description="Basic and acidic residues" evidence="6">
    <location>
        <begin position="70"/>
        <end position="81"/>
    </location>
</feature>
<evidence type="ECO:0000256" key="2">
    <source>
        <dbReference type="ARBA" id="ARBA00022737"/>
    </source>
</evidence>
<dbReference type="Pfam" id="PF00096">
    <property type="entry name" value="zf-C2H2"/>
    <property type="match status" value="1"/>
</dbReference>
<dbReference type="GO" id="GO:0008270">
    <property type="term" value="F:zinc ion binding"/>
    <property type="evidence" value="ECO:0007669"/>
    <property type="project" value="UniProtKB-KW"/>
</dbReference>
<protein>
    <recommendedName>
        <fullName evidence="7">C2H2-type domain-containing protein</fullName>
    </recommendedName>
</protein>
<evidence type="ECO:0000256" key="6">
    <source>
        <dbReference type="SAM" id="MobiDB-lite"/>
    </source>
</evidence>
<keyword evidence="1" id="KW-0479">Metal-binding</keyword>
<dbReference type="Gene3D" id="3.30.160.60">
    <property type="entry name" value="Classic Zinc Finger"/>
    <property type="match status" value="2"/>
</dbReference>
<evidence type="ECO:0000256" key="4">
    <source>
        <dbReference type="ARBA" id="ARBA00022833"/>
    </source>
</evidence>
<dbReference type="PANTHER" id="PTHR23235">
    <property type="entry name" value="KRUEPPEL-LIKE TRANSCRIPTION FACTOR"/>
    <property type="match status" value="1"/>
</dbReference>
<keyword evidence="3 5" id="KW-0863">Zinc-finger</keyword>
<name>A0AAV6Z8T8_ENGPU</name>
<dbReference type="Proteomes" id="UP000824782">
    <property type="component" value="Unassembled WGS sequence"/>
</dbReference>
<dbReference type="AlphaFoldDB" id="A0AAV6Z8T8"/>
<organism evidence="8 9">
    <name type="scientific">Engystomops pustulosus</name>
    <name type="common">Tungara frog</name>
    <name type="synonym">Physalaemus pustulosus</name>
    <dbReference type="NCBI Taxonomy" id="76066"/>
    <lineage>
        <taxon>Eukaryota</taxon>
        <taxon>Metazoa</taxon>
        <taxon>Chordata</taxon>
        <taxon>Craniata</taxon>
        <taxon>Vertebrata</taxon>
        <taxon>Euteleostomi</taxon>
        <taxon>Amphibia</taxon>
        <taxon>Batrachia</taxon>
        <taxon>Anura</taxon>
        <taxon>Neobatrachia</taxon>
        <taxon>Hyloidea</taxon>
        <taxon>Leptodactylidae</taxon>
        <taxon>Leiuperinae</taxon>
        <taxon>Engystomops</taxon>
    </lineage>
</organism>
<evidence type="ECO:0000313" key="9">
    <source>
        <dbReference type="Proteomes" id="UP000824782"/>
    </source>
</evidence>
<dbReference type="GO" id="GO:0000978">
    <property type="term" value="F:RNA polymerase II cis-regulatory region sequence-specific DNA binding"/>
    <property type="evidence" value="ECO:0007669"/>
    <property type="project" value="TreeGrafter"/>
</dbReference>
<comment type="caution">
    <text evidence="8">The sequence shown here is derived from an EMBL/GenBank/DDBJ whole genome shotgun (WGS) entry which is preliminary data.</text>
</comment>
<reference evidence="8" key="1">
    <citation type="thesis" date="2020" institute="ProQuest LLC" country="789 East Eisenhower Parkway, Ann Arbor, MI, USA">
        <title>Comparative Genomics and Chromosome Evolution.</title>
        <authorList>
            <person name="Mudd A.B."/>
        </authorList>
    </citation>
    <scope>NUCLEOTIDE SEQUENCE</scope>
    <source>
        <strain evidence="8">237g6f4</strain>
        <tissue evidence="8">Blood</tissue>
    </source>
</reference>
<dbReference type="SUPFAM" id="SSF57667">
    <property type="entry name" value="beta-beta-alpha zinc fingers"/>
    <property type="match status" value="2"/>
</dbReference>
<dbReference type="GO" id="GO:0000981">
    <property type="term" value="F:DNA-binding transcription factor activity, RNA polymerase II-specific"/>
    <property type="evidence" value="ECO:0007669"/>
    <property type="project" value="TreeGrafter"/>
</dbReference>
<dbReference type="EMBL" id="WNYA01005145">
    <property type="protein sequence ID" value="KAG8542353.1"/>
    <property type="molecule type" value="Genomic_DNA"/>
</dbReference>